<evidence type="ECO:0000313" key="3">
    <source>
        <dbReference type="Proteomes" id="UP000029462"/>
    </source>
</evidence>
<feature type="transmembrane region" description="Helical" evidence="1">
    <location>
        <begin position="68"/>
        <end position="85"/>
    </location>
</feature>
<reference evidence="2 3" key="1">
    <citation type="submission" date="2014-09" db="EMBL/GenBank/DDBJ databases">
        <title>Whole genome shotgun sequence of Escherichia vulneris NBRC 102420.</title>
        <authorList>
            <person name="Yoshida Y."/>
            <person name="Hosoyama A."/>
            <person name="Tsuchikane K."/>
            <person name="Ohji S."/>
            <person name="Ichikawa N."/>
            <person name="Kimura A."/>
            <person name="Yamazoe A."/>
            <person name="Ezaki T."/>
            <person name="Fujita N."/>
        </authorList>
    </citation>
    <scope>NUCLEOTIDE SEQUENCE [LARGE SCALE GENOMIC DNA]</scope>
    <source>
        <strain evidence="2 3">NBRC 102420</strain>
    </source>
</reference>
<dbReference type="OrthoDB" id="6965261at2"/>
<organism evidence="2 3">
    <name type="scientific">Pseudescherichia vulneris NBRC 102420</name>
    <dbReference type="NCBI Taxonomy" id="1115515"/>
    <lineage>
        <taxon>Bacteria</taxon>
        <taxon>Pseudomonadati</taxon>
        <taxon>Pseudomonadota</taxon>
        <taxon>Gammaproteobacteria</taxon>
        <taxon>Enterobacterales</taxon>
        <taxon>Enterobacteriaceae</taxon>
        <taxon>Pseudescherichia</taxon>
    </lineage>
</organism>
<protein>
    <recommendedName>
        <fullName evidence="4">Cellulose biosynthesis protein BcsG</fullName>
    </recommendedName>
</protein>
<accession>A0A090V4B4</accession>
<gene>
    <name evidence="2" type="primary">yhjU</name>
    <name evidence="2" type="ORF">EV102420_22_00660</name>
</gene>
<sequence length="559" mass="61697">MTNQTLNASTPSPLWPYWRGLAGWNFYFLVKFGLLWAGYLNFHALLNLVFMAFLLLPLPRRSVHRLRHWIAIPIGIALFWHDTWLPGPQSMLSQGSQVAGFSADYLLDLVTRFINWQMIGGIFVLLVAWLFLAQWIRVTVFVVAIMVWLNVLTLTGPTFSLWPAGQPTSTVTTTGGNAAATIAAAGDKPVVGDIPAQTAPPTTANLDAWLNSFYTAEAKRQIRFPTQLPADAQPFELLVINICSLSWADVEAAGLMSHPLWSHFDIQFKNFNSATSYSGPAAIRLLRASCGQPSHKNLYQQAGNQCYLFDNLAQLGFSQQFMLDHNGVFGGFLKEVRDNGGMQAPLMDQTGLPTALLSFDGSPVYDDTAVLNRWMQSQDGKENQRTATFFNLLPLHDGNHFPGVSKTADYKVRAQKLFDELDAFFTTLEKSGRKVMVVMVPEHGGALQGDKMQVSGLRDIPSPSITNVPAGIKFFGMKAPHEGAPVVIDQPSSFLAVSDLVARAVDGKLFTEDTVNWDSLTSNLPQTAPVSENANAIVIQYQNKPYVRLNGGDWVPYPQ</sequence>
<dbReference type="InterPro" id="IPR017744">
    <property type="entry name" value="BcsG"/>
</dbReference>
<keyword evidence="1" id="KW-0472">Membrane</keyword>
<proteinExistence type="predicted"/>
<dbReference type="EMBL" id="BBMZ01000022">
    <property type="protein sequence ID" value="GAL59745.1"/>
    <property type="molecule type" value="Genomic_DNA"/>
</dbReference>
<evidence type="ECO:0000256" key="1">
    <source>
        <dbReference type="SAM" id="Phobius"/>
    </source>
</evidence>
<comment type="caution">
    <text evidence="2">The sequence shown here is derived from an EMBL/GenBank/DDBJ whole genome shotgun (WGS) entry which is preliminary data.</text>
</comment>
<name>A0A090V4B4_PSEVU</name>
<feature type="transmembrane region" description="Helical" evidence="1">
    <location>
        <begin position="140"/>
        <end position="162"/>
    </location>
</feature>
<evidence type="ECO:0008006" key="4">
    <source>
        <dbReference type="Google" id="ProtNLM"/>
    </source>
</evidence>
<dbReference type="eggNOG" id="COG2194">
    <property type="taxonomic scope" value="Bacteria"/>
</dbReference>
<keyword evidence="3" id="KW-1185">Reference proteome</keyword>
<keyword evidence="1" id="KW-1133">Transmembrane helix</keyword>
<dbReference type="RefSeq" id="WP_042394071.1">
    <property type="nucleotide sequence ID" value="NZ_BBMZ01000022.1"/>
</dbReference>
<evidence type="ECO:0000313" key="2">
    <source>
        <dbReference type="EMBL" id="GAL59745.1"/>
    </source>
</evidence>
<dbReference type="AlphaFoldDB" id="A0A090V4B4"/>
<dbReference type="STRING" id="1115515.EV102420_22_00660"/>
<dbReference type="Pfam" id="PF11658">
    <property type="entry name" value="CBP_BcsG"/>
    <property type="match status" value="1"/>
</dbReference>
<dbReference type="Proteomes" id="UP000029462">
    <property type="component" value="Unassembled WGS sequence"/>
</dbReference>
<dbReference type="NCBIfam" id="TIGR03368">
    <property type="entry name" value="cellulose_yhjU"/>
    <property type="match status" value="1"/>
</dbReference>
<feature type="transmembrane region" description="Helical" evidence="1">
    <location>
        <begin position="114"/>
        <end position="133"/>
    </location>
</feature>
<keyword evidence="1" id="KW-0812">Transmembrane</keyword>
<feature type="transmembrane region" description="Helical" evidence="1">
    <location>
        <begin position="34"/>
        <end position="56"/>
    </location>
</feature>